<evidence type="ECO:0000313" key="1">
    <source>
        <dbReference type="EMBL" id="MXO61734.1"/>
    </source>
</evidence>
<accession>A0A844YFB7</accession>
<comment type="caution">
    <text evidence="1">The sequence shown here is derived from an EMBL/GenBank/DDBJ whole genome shotgun (WGS) entry which is preliminary data.</text>
</comment>
<dbReference type="RefSeq" id="WP_160670549.1">
    <property type="nucleotide sequence ID" value="NZ_WTYN01000001.1"/>
</dbReference>
<proteinExistence type="predicted"/>
<organism evidence="1 2">
    <name type="scientific">Qipengyuania oceanensis</name>
    <dbReference type="NCBI Taxonomy" id="1463597"/>
    <lineage>
        <taxon>Bacteria</taxon>
        <taxon>Pseudomonadati</taxon>
        <taxon>Pseudomonadota</taxon>
        <taxon>Alphaproteobacteria</taxon>
        <taxon>Sphingomonadales</taxon>
        <taxon>Erythrobacteraceae</taxon>
        <taxon>Qipengyuania</taxon>
    </lineage>
</organism>
<evidence type="ECO:0008006" key="3">
    <source>
        <dbReference type="Google" id="ProtNLM"/>
    </source>
</evidence>
<dbReference type="EMBL" id="WTYN01000001">
    <property type="protein sequence ID" value="MXO61734.1"/>
    <property type="molecule type" value="Genomic_DNA"/>
</dbReference>
<name>A0A844YFB7_9SPHN</name>
<keyword evidence="2" id="KW-1185">Reference proteome</keyword>
<dbReference type="OrthoDB" id="9814909at2"/>
<evidence type="ECO:0000313" key="2">
    <source>
        <dbReference type="Proteomes" id="UP000445582"/>
    </source>
</evidence>
<sequence length="217" mass="23303">MTPDVLTDDFAPEKRVALAWTPVRARPLLATFLGLDQRLARIVSQASEPMLAQLRLAWWRDELAKPPELRPTGDVVLDAIGAHWRGREGSLASLVDGWELLLVDELAPHVAENFVAQRADGLAGFAALVEPQSEAAAREAGIIWAAMDASVHASDAGEREMLRAIALDHGLPVLPRVLRGLHVLAGLGMRAARRNDPALMAGRGGALAALRLGFSGR</sequence>
<protein>
    <recommendedName>
        <fullName evidence="3">Phytoene synthase</fullName>
    </recommendedName>
</protein>
<dbReference type="AlphaFoldDB" id="A0A844YFB7"/>
<gene>
    <name evidence="1" type="ORF">GRI48_01795</name>
</gene>
<dbReference type="Proteomes" id="UP000445582">
    <property type="component" value="Unassembled WGS sequence"/>
</dbReference>
<reference evidence="1 2" key="1">
    <citation type="submission" date="2019-12" db="EMBL/GenBank/DDBJ databases">
        <title>Genomic-based taxomic classification of the family Erythrobacteraceae.</title>
        <authorList>
            <person name="Xu L."/>
        </authorList>
    </citation>
    <scope>NUCLEOTIDE SEQUENCE [LARGE SCALE GENOMIC DNA]</scope>
    <source>
        <strain evidence="1 2">MCCC 1A09965</strain>
    </source>
</reference>